<dbReference type="GO" id="GO:0000146">
    <property type="term" value="F:microfilament motor activity"/>
    <property type="evidence" value="ECO:0007669"/>
    <property type="project" value="TreeGrafter"/>
</dbReference>
<dbReference type="GO" id="GO:0032982">
    <property type="term" value="C:myosin filament"/>
    <property type="evidence" value="ECO:0007669"/>
    <property type="project" value="TreeGrafter"/>
</dbReference>
<dbReference type="PANTHER" id="PTHR45615:SF47">
    <property type="entry name" value="MYOSIN-11"/>
    <property type="match status" value="1"/>
</dbReference>
<keyword evidence="7" id="KW-1185">Reference proteome</keyword>
<dbReference type="GO" id="GO:0051015">
    <property type="term" value="F:actin filament binding"/>
    <property type="evidence" value="ECO:0007669"/>
    <property type="project" value="TreeGrafter"/>
</dbReference>
<sequence length="1258" mass="145643">MDGKEAVRRILEAVEVQPSLYRIGQSKVFFRTGVIAGLEEDRDEKLAVLVVRFQAVCRGFLARNDFTRRRERTAAIRIIQRNGLAFIRLRGWSWWRLFTKVKPLLEITNKDMVIAEKEEQLRSTSERLRRSEIHISDMSRELQKFGEERSRLQEKLDVESMERAEADEARERIAAQNMELERALEQMEQQLRTEERHRDAADRDRKKLKENVREITLRLEEEERARQTLHLEKNEIEKKLRDIELRNVEREEIVTRLAKEKRGLEERVKDLSSRLIDEEEKSNRLQKQKSKAEIALDDLQQELEREKFARSECEAAKRIIDGELREERESATDRLQKIEEFSQMISRRDAELIAVKLRYDEETSARQHLEKTVRDLQSRLDDALEDLKQEQSLRTKAEKARRDLSEEIEGYKLELEETQGKTASHHAMRTKREEECSLLQKQLAESMREADERCEALRVKYQKQTEELEVQMDMLKRSKAASDKGRSQLEAELAACKTDVMNMQALLNESEKRRKMAENQLADKSLQLQQCSEEREQLAAKVGKLTSELETVMEGKESQIQTNGNLLKEIAVLNMQIVEMTEASEEAKNIRSNLTAKLCKTEDDVAKLMDDQLELKSALEKSEKEATSLRAQLAESRKRFDEAVSASAEELKRVVAREVAAATSRAEEAEAARDKAQRAKMKAQQEAEDACREVTDITASLRECERRQRKFDQLLAEEKANTLRAMSDLDLAQQQAREAETRFLNAAKELKELREQIEDMEKERRFLRMEVDNLASTKDDTGKSVFELEKAKKRLEEELNEAKSQIVDLEDALQMADDAKSRGEVMLQAAKQDYSKQLAQREQNEEDQRRSMAKRLRDLEEELGAEQRLKSQAITARKKLEGQIQSLHEEVERLSKQNEEAKAHIRRAHLSVKEAETEGAEARAAMDEALCRARDVEKRLRVAETEISRLSGDLSTSQNARRKIEAERDDLVEELSSLRQGVFGQEEKNRYEQRITDLQEMLGEEQSNNELVNDKLRKAQAQVEQLTSDLTMERSVCERTDAEKTALERTIRELKKQLEDAETNTVNRLRTQIAAAEAKSQKLEHQLQAEEQEKARFCRLVGRYEKRIVEMNAQSEEHKRQMEQHRQASERANSRYKSERRRVLELEEELTASNSKCRELSRQLVDANDSNDSLTRDLNSLRARISIASDRRVTWTSRDLRGFESTTSISRGEEFGAGLGQSSNFIGGFDVGERRPSSRTTQAGSTHGLSEDGDSTKA</sequence>
<evidence type="ECO:0000256" key="1">
    <source>
        <dbReference type="ARBA" id="ARBA00023054"/>
    </source>
</evidence>
<feature type="region of interest" description="Disordered" evidence="4">
    <location>
        <begin position="1115"/>
        <end position="1137"/>
    </location>
</feature>
<feature type="coiled-coil region" evidence="3">
    <location>
        <begin position="359"/>
        <end position="548"/>
    </location>
</feature>
<feature type="coiled-coil region" evidence="3">
    <location>
        <begin position="605"/>
        <end position="693"/>
    </location>
</feature>
<organism evidence="6 7">
    <name type="scientific">Parelaphostrongylus tenuis</name>
    <name type="common">Meningeal worm</name>
    <dbReference type="NCBI Taxonomy" id="148309"/>
    <lineage>
        <taxon>Eukaryota</taxon>
        <taxon>Metazoa</taxon>
        <taxon>Ecdysozoa</taxon>
        <taxon>Nematoda</taxon>
        <taxon>Chromadorea</taxon>
        <taxon>Rhabditida</taxon>
        <taxon>Rhabditina</taxon>
        <taxon>Rhabditomorpha</taxon>
        <taxon>Strongyloidea</taxon>
        <taxon>Metastrongylidae</taxon>
        <taxon>Parelaphostrongylus</taxon>
    </lineage>
</organism>
<dbReference type="Gene3D" id="1.20.5.340">
    <property type="match status" value="3"/>
</dbReference>
<proteinExistence type="inferred from homology"/>
<feature type="region of interest" description="Disordered" evidence="4">
    <location>
        <begin position="1213"/>
        <end position="1258"/>
    </location>
</feature>
<dbReference type="GO" id="GO:0005524">
    <property type="term" value="F:ATP binding"/>
    <property type="evidence" value="ECO:0007669"/>
    <property type="project" value="InterPro"/>
</dbReference>
<dbReference type="Gene3D" id="4.10.270.10">
    <property type="entry name" value="Myosin, subunit A"/>
    <property type="match status" value="1"/>
</dbReference>
<dbReference type="InterPro" id="IPR001609">
    <property type="entry name" value="Myosin_head_motor_dom-like"/>
</dbReference>
<dbReference type="Proteomes" id="UP001196413">
    <property type="component" value="Unassembled WGS sequence"/>
</dbReference>
<comment type="caution">
    <text evidence="2">Lacks conserved residue(s) required for the propagation of feature annotation.</text>
</comment>
<accession>A0AAD5M722</accession>
<feature type="coiled-coil region" evidence="3">
    <location>
        <begin position="114"/>
        <end position="316"/>
    </location>
</feature>
<dbReference type="Gene3D" id="3.30.70.1590">
    <property type="match status" value="1"/>
</dbReference>
<dbReference type="PROSITE" id="PS51456">
    <property type="entry name" value="MYOSIN_MOTOR"/>
    <property type="match status" value="1"/>
</dbReference>
<keyword evidence="2" id="KW-0009">Actin-binding</keyword>
<comment type="caution">
    <text evidence="6">The sequence shown here is derived from an EMBL/GenBank/DDBJ whole genome shotgun (WGS) entry which is preliminary data.</text>
</comment>
<name>A0AAD5M722_PARTN</name>
<dbReference type="Gene3D" id="1.10.287.1490">
    <property type="match status" value="1"/>
</dbReference>
<dbReference type="SUPFAM" id="SSF52540">
    <property type="entry name" value="P-loop containing nucleoside triphosphate hydrolases"/>
    <property type="match status" value="1"/>
</dbReference>
<evidence type="ECO:0000259" key="5">
    <source>
        <dbReference type="PROSITE" id="PS51456"/>
    </source>
</evidence>
<protein>
    <submittedName>
        <fullName evidence="6">Myosin N-terminal SH3-like domain</fullName>
    </submittedName>
</protein>
<dbReference type="InterPro" id="IPR027417">
    <property type="entry name" value="P-loop_NTPase"/>
</dbReference>
<gene>
    <name evidence="6" type="primary">NMY-2_1</name>
    <name evidence="6" type="ORF">KIN20_009894</name>
</gene>
<feature type="domain" description="Myosin motor" evidence="5">
    <location>
        <begin position="1"/>
        <end position="43"/>
    </location>
</feature>
<keyword evidence="2" id="KW-0518">Myosin</keyword>
<dbReference type="SUPFAM" id="SSF90257">
    <property type="entry name" value="Myosin rod fragments"/>
    <property type="match status" value="3"/>
</dbReference>
<evidence type="ECO:0000313" key="6">
    <source>
        <dbReference type="EMBL" id="KAJ1353295.1"/>
    </source>
</evidence>
<dbReference type="Pfam" id="PF01576">
    <property type="entry name" value="Myosin_tail_1"/>
    <property type="match status" value="1"/>
</dbReference>
<dbReference type="GO" id="GO:0030017">
    <property type="term" value="C:sarcomere"/>
    <property type="evidence" value="ECO:0007669"/>
    <property type="project" value="UniProtKB-ARBA"/>
</dbReference>
<comment type="similarity">
    <text evidence="2">Belongs to the TRAFAC class myosin-kinesin ATPase superfamily. Myosin family.</text>
</comment>
<feature type="compositionally biased region" description="Polar residues" evidence="4">
    <location>
        <begin position="1238"/>
        <end position="1248"/>
    </location>
</feature>
<dbReference type="PROSITE" id="PS50096">
    <property type="entry name" value="IQ"/>
    <property type="match status" value="1"/>
</dbReference>
<evidence type="ECO:0000256" key="2">
    <source>
        <dbReference type="PROSITE-ProRule" id="PRU00782"/>
    </source>
</evidence>
<evidence type="ECO:0000313" key="7">
    <source>
        <dbReference type="Proteomes" id="UP001196413"/>
    </source>
</evidence>
<dbReference type="PANTHER" id="PTHR45615">
    <property type="entry name" value="MYOSIN HEAVY CHAIN, NON-MUSCLE"/>
    <property type="match status" value="1"/>
</dbReference>
<dbReference type="SUPFAM" id="SSF57997">
    <property type="entry name" value="Tropomyosin"/>
    <property type="match status" value="2"/>
</dbReference>
<reference evidence="6" key="1">
    <citation type="submission" date="2021-06" db="EMBL/GenBank/DDBJ databases">
        <title>Parelaphostrongylus tenuis whole genome reference sequence.</title>
        <authorList>
            <person name="Garwood T.J."/>
            <person name="Larsen P.A."/>
            <person name="Fountain-Jones N.M."/>
            <person name="Garbe J.R."/>
            <person name="Macchietto M.G."/>
            <person name="Kania S.A."/>
            <person name="Gerhold R.W."/>
            <person name="Richards J.E."/>
            <person name="Wolf T.M."/>
        </authorList>
    </citation>
    <scope>NUCLEOTIDE SEQUENCE</scope>
    <source>
        <strain evidence="6">MNPRO001-30</strain>
        <tissue evidence="6">Meninges</tissue>
    </source>
</reference>
<keyword evidence="1 3" id="KW-0175">Coiled coil</keyword>
<dbReference type="EMBL" id="JAHQIW010001664">
    <property type="protein sequence ID" value="KAJ1353295.1"/>
    <property type="molecule type" value="Genomic_DNA"/>
</dbReference>
<evidence type="ECO:0000256" key="4">
    <source>
        <dbReference type="SAM" id="MobiDB-lite"/>
    </source>
</evidence>
<keyword evidence="2" id="KW-0505">Motor protein</keyword>
<dbReference type="AlphaFoldDB" id="A0AAD5M722"/>
<evidence type="ECO:0000256" key="3">
    <source>
        <dbReference type="SAM" id="Coils"/>
    </source>
</evidence>
<dbReference type="GO" id="GO:0016460">
    <property type="term" value="C:myosin II complex"/>
    <property type="evidence" value="ECO:0007669"/>
    <property type="project" value="TreeGrafter"/>
</dbReference>
<dbReference type="InterPro" id="IPR002928">
    <property type="entry name" value="Myosin_tail"/>
</dbReference>